<dbReference type="InterPro" id="IPR029064">
    <property type="entry name" value="Ribosomal_eL30-like_sf"/>
</dbReference>
<dbReference type="AlphaFoldDB" id="M1XMN2"/>
<keyword evidence="3 4" id="KW-0687">Ribonucleoprotein</keyword>
<feature type="domain" description="Ribosomal protein eL8/eL30/eS12/Gadd45" evidence="5">
    <location>
        <begin position="131"/>
        <end position="209"/>
    </location>
</feature>
<dbReference type="PROSITE" id="PS01082">
    <property type="entry name" value="RIBOSOMAL_L7AE"/>
    <property type="match status" value="1"/>
</dbReference>
<evidence type="ECO:0000256" key="2">
    <source>
        <dbReference type="ARBA" id="ARBA00022980"/>
    </source>
</evidence>
<accession>M1XMN2</accession>
<dbReference type="FunFam" id="3.30.1330.30:FF:000003">
    <property type="entry name" value="60S ribosomal protein L7a"/>
    <property type="match status" value="1"/>
</dbReference>
<dbReference type="PRINTS" id="PR00882">
    <property type="entry name" value="RIBOSOMALL7A"/>
</dbReference>
<dbReference type="InterPro" id="IPR004037">
    <property type="entry name" value="Ribosomal_eL8-like_CS"/>
</dbReference>
<evidence type="ECO:0000256" key="1">
    <source>
        <dbReference type="ARBA" id="ARBA00007337"/>
    </source>
</evidence>
<dbReference type="PRINTS" id="PR00881">
    <property type="entry name" value="L7ARS6FAMILY"/>
</dbReference>
<sequence length="262" mass="29546">MPKVRKVRGKKVAEAPFKAKGGAKKTVNPLIEKRPKNFSIGGDVQPKRDLSRFVKWPKYIRMQRQKKTLCQRLKVPPAVAQFTNTVDRNLAKQIFKLATKYSPETKLQKKVRLQEEAKKKTEGKDTAPGKKPVVLKYGINHITHLIEQKKAQLVVIAHDVDPIEIVVWLPALCRKMGIPYVIIKGKARLGKLVHKKTATAVAFTGVKTEDRSALNNIVEASKTNYLDRFDEIRKHWGGGVMGAKTNAAMAKLEKAKRKTLQQ</sequence>
<dbReference type="Pfam" id="PF01248">
    <property type="entry name" value="Ribosomal_L7Ae"/>
    <property type="match status" value="1"/>
</dbReference>
<dbReference type="InterPro" id="IPR050257">
    <property type="entry name" value="eL8/uL1-like"/>
</dbReference>
<dbReference type="InterPro" id="IPR018492">
    <property type="entry name" value="Ribosomal_eL8/Nhp2"/>
</dbReference>
<dbReference type="GO" id="GO:0003723">
    <property type="term" value="F:RNA binding"/>
    <property type="evidence" value="ECO:0007669"/>
    <property type="project" value="UniProtKB-UniRule"/>
</dbReference>
<comment type="similarity">
    <text evidence="1 4">Belongs to the eukaryotic ribosomal protein eL8 family.</text>
</comment>
<dbReference type="EMBL" id="HF570280">
    <property type="protein sequence ID" value="CCQ18597.1"/>
    <property type="molecule type" value="mRNA"/>
</dbReference>
<dbReference type="PANTHER" id="PTHR23105">
    <property type="entry name" value="RIBOSOMAL PROTEIN L7AE FAMILY MEMBER"/>
    <property type="match status" value="1"/>
</dbReference>
<reference evidence="6" key="1">
    <citation type="journal article" date="2013" name="Mol. Phylogenet. Evol.">
        <title>Distribution and evolutionary dynamics of Stowaway Miniature Inverted repeat Transposable Elements (MITEs) in grasses.</title>
        <authorList>
            <person name="Minaya M."/>
            <person name="Pimentel M."/>
            <person name="Mason-Gamer R."/>
            <person name="Catalan P."/>
        </authorList>
    </citation>
    <scope>NUCLEOTIDE SEQUENCE</scope>
</reference>
<dbReference type="Gene3D" id="3.30.1330.30">
    <property type="match status" value="1"/>
</dbReference>
<evidence type="ECO:0000313" key="6">
    <source>
        <dbReference type="EMBL" id="CCQ18597.1"/>
    </source>
</evidence>
<dbReference type="GO" id="GO:0042254">
    <property type="term" value="P:ribosome biogenesis"/>
    <property type="evidence" value="ECO:0007669"/>
    <property type="project" value="InterPro"/>
</dbReference>
<name>M1XMN2_9METZ</name>
<comment type="function">
    <text evidence="4">Component of the ribosome.</text>
</comment>
<gene>
    <name evidence="6" type="primary">rpl7a</name>
</gene>
<evidence type="ECO:0000259" key="5">
    <source>
        <dbReference type="Pfam" id="PF01248"/>
    </source>
</evidence>
<dbReference type="InterPro" id="IPR001921">
    <property type="entry name" value="Ribosomal_eL8_euk"/>
</dbReference>
<keyword evidence="2 4" id="KW-0689">Ribosomal protein</keyword>
<proteinExistence type="evidence at transcript level"/>
<dbReference type="SUPFAM" id="SSF55315">
    <property type="entry name" value="L30e-like"/>
    <property type="match status" value="1"/>
</dbReference>
<evidence type="ECO:0000256" key="4">
    <source>
        <dbReference type="RuleBase" id="RU367042"/>
    </source>
</evidence>
<dbReference type="InterPro" id="IPR004038">
    <property type="entry name" value="Ribosomal_eL8/eL30/eS12/Gad45"/>
</dbReference>
<dbReference type="GO" id="GO:0022625">
    <property type="term" value="C:cytosolic large ribosomal subunit"/>
    <property type="evidence" value="ECO:0007669"/>
    <property type="project" value="UniProtKB-UniRule"/>
</dbReference>
<protein>
    <recommendedName>
        <fullName evidence="4">60S ribosomal protein L7a</fullName>
    </recommendedName>
</protein>
<evidence type="ECO:0000256" key="3">
    <source>
        <dbReference type="ARBA" id="ARBA00023274"/>
    </source>
</evidence>
<organism evidence="6">
    <name type="scientific">Sycon ciliatum</name>
    <dbReference type="NCBI Taxonomy" id="27933"/>
    <lineage>
        <taxon>Eukaryota</taxon>
        <taxon>Metazoa</taxon>
        <taxon>Porifera</taxon>
        <taxon>Calcarea</taxon>
        <taxon>Calcaronea</taxon>
        <taxon>Leucosolenida</taxon>
        <taxon>Sycettidae</taxon>
        <taxon>Sycon</taxon>
    </lineage>
</organism>